<evidence type="ECO:0000259" key="5">
    <source>
        <dbReference type="PROSITE" id="PS50069"/>
    </source>
</evidence>
<dbReference type="Pfam" id="PF00888">
    <property type="entry name" value="Cullin"/>
    <property type="match status" value="1"/>
</dbReference>
<reference evidence="6 7" key="1">
    <citation type="submission" date="2011-07" db="EMBL/GenBank/DDBJ databases">
        <authorList>
            <person name="Coyne R."/>
            <person name="Brami D."/>
            <person name="Johnson J."/>
            <person name="Hostetler J."/>
            <person name="Hannick L."/>
            <person name="Clark T."/>
            <person name="Cassidy-Hanley D."/>
            <person name="Inman J."/>
        </authorList>
    </citation>
    <scope>NUCLEOTIDE SEQUENCE [LARGE SCALE GENOMIC DNA]</scope>
    <source>
        <strain evidence="6 7">G5</strain>
    </source>
</reference>
<dbReference type="InterPro" id="IPR036390">
    <property type="entry name" value="WH_DNA-bd_sf"/>
</dbReference>
<dbReference type="EMBL" id="GL984229">
    <property type="protein sequence ID" value="EGR28588.1"/>
    <property type="molecule type" value="Genomic_DNA"/>
</dbReference>
<dbReference type="GO" id="GO:0006511">
    <property type="term" value="P:ubiquitin-dependent protein catabolic process"/>
    <property type="evidence" value="ECO:0007669"/>
    <property type="project" value="InterPro"/>
</dbReference>
<evidence type="ECO:0000313" key="7">
    <source>
        <dbReference type="Proteomes" id="UP000008983"/>
    </source>
</evidence>
<gene>
    <name evidence="6" type="ORF">IMG5_172620</name>
</gene>
<dbReference type="AlphaFoldDB" id="G0R1T6"/>
<dbReference type="Pfam" id="PF10557">
    <property type="entry name" value="Cullin_Nedd8"/>
    <property type="match status" value="1"/>
</dbReference>
<dbReference type="RefSeq" id="XP_004029824.1">
    <property type="nucleotide sequence ID" value="XM_004029776.1"/>
</dbReference>
<name>G0R1T6_ICHMU</name>
<dbReference type="Gene3D" id="1.20.1310.10">
    <property type="entry name" value="Cullin Repeats"/>
    <property type="match status" value="3"/>
</dbReference>
<keyword evidence="4" id="KW-0175">Coiled coil</keyword>
<accession>G0R1T6</accession>
<dbReference type="InterPro" id="IPR036388">
    <property type="entry name" value="WH-like_DNA-bd_sf"/>
</dbReference>
<feature type="domain" description="Cullin family profile" evidence="5">
    <location>
        <begin position="290"/>
        <end position="393"/>
    </location>
</feature>
<dbReference type="PANTHER" id="PTHR11932">
    <property type="entry name" value="CULLIN"/>
    <property type="match status" value="1"/>
</dbReference>
<feature type="coiled-coil region" evidence="4">
    <location>
        <begin position="304"/>
        <end position="331"/>
    </location>
</feature>
<comment type="similarity">
    <text evidence="1 2 3">Belongs to the cullin family.</text>
</comment>
<dbReference type="SMART" id="SM00884">
    <property type="entry name" value="Cullin_Nedd8"/>
    <property type="match status" value="1"/>
</dbReference>
<evidence type="ECO:0000256" key="1">
    <source>
        <dbReference type="ARBA" id="ARBA00006019"/>
    </source>
</evidence>
<dbReference type="InterPro" id="IPR045093">
    <property type="entry name" value="Cullin"/>
</dbReference>
<dbReference type="InterPro" id="IPR019559">
    <property type="entry name" value="Cullin_neddylation_domain"/>
</dbReference>
<evidence type="ECO:0000256" key="3">
    <source>
        <dbReference type="RuleBase" id="RU003829"/>
    </source>
</evidence>
<organism evidence="6 7">
    <name type="scientific">Ichthyophthirius multifiliis</name>
    <name type="common">White spot disease agent</name>
    <name type="synonym">Ich</name>
    <dbReference type="NCBI Taxonomy" id="5932"/>
    <lineage>
        <taxon>Eukaryota</taxon>
        <taxon>Sar</taxon>
        <taxon>Alveolata</taxon>
        <taxon>Ciliophora</taxon>
        <taxon>Intramacronucleata</taxon>
        <taxon>Oligohymenophorea</taxon>
        <taxon>Hymenostomatida</taxon>
        <taxon>Ophryoglenina</taxon>
        <taxon>Ichthyophthirius</taxon>
    </lineage>
</organism>
<proteinExistence type="inferred from homology"/>
<dbReference type="SMART" id="SM00182">
    <property type="entry name" value="CULLIN"/>
    <property type="match status" value="1"/>
</dbReference>
<dbReference type="SUPFAM" id="SSF46785">
    <property type="entry name" value="Winged helix' DNA-binding domain"/>
    <property type="match status" value="1"/>
</dbReference>
<sequence>MINMVKMDFQTGWKQIEPCIQKLHILLDKQFNGQELEKEDQITTTQYSNTYTIIYNMCLEKQLKNPEQLYEAYKDQIQFFVINKDKSHIEHNNLPKLRYIEWSDTMSCEEYLWNTNNLLEQEKNRFAQALHRFSNTHEQISSIFNDEMIKNYKPILLSKDSGFQYMLINEKTKVLQLVYNLYKKLNDTFEDIRQAFSDYCAQIGQDLINQKIDAHLKEEELEKQQQQTQQNIQKKLLSYAIDYQFVENIFKYFHDINHIINSNFYQDPIFKVSFKNALDRFLNVQIDDYGVPELLANYTDKTLRKGAKENEDEMEKKIDKIIEVFNDLNEKDIFLNLYQSQLAQRLLMEESESIQYEKVMITKIKGCCGQGTEIKNYEGMLNDINLANEYKNNKLKFSLPSPSSQKKFKRETVNENRDHAIEAAIVRIMKSRKQLEFSELATEVNIMMKKFKPKLIQIKKKIESLIEREYIERDSENKNILHYKS</sequence>
<dbReference type="GeneID" id="14904653"/>
<dbReference type="eggNOG" id="KOG2166">
    <property type="taxonomic scope" value="Eukaryota"/>
</dbReference>
<evidence type="ECO:0000256" key="4">
    <source>
        <dbReference type="SAM" id="Coils"/>
    </source>
</evidence>
<dbReference type="OMA" id="AGFCDNI"/>
<dbReference type="PROSITE" id="PS50069">
    <property type="entry name" value="CULLIN_2"/>
    <property type="match status" value="1"/>
</dbReference>
<evidence type="ECO:0000313" key="6">
    <source>
        <dbReference type="EMBL" id="EGR28588.1"/>
    </source>
</evidence>
<dbReference type="Proteomes" id="UP000008983">
    <property type="component" value="Unassembled WGS sequence"/>
</dbReference>
<dbReference type="InterPro" id="IPR036317">
    <property type="entry name" value="Cullin_homology_sf"/>
</dbReference>
<dbReference type="Gene3D" id="1.10.10.10">
    <property type="entry name" value="Winged helix-like DNA-binding domain superfamily/Winged helix DNA-binding domain"/>
    <property type="match status" value="1"/>
</dbReference>
<dbReference type="GO" id="GO:0031625">
    <property type="term" value="F:ubiquitin protein ligase binding"/>
    <property type="evidence" value="ECO:0007669"/>
    <property type="project" value="InterPro"/>
</dbReference>
<dbReference type="OrthoDB" id="27073at2759"/>
<dbReference type="InParanoid" id="G0R1T6"/>
<dbReference type="SUPFAM" id="SSF74788">
    <property type="entry name" value="Cullin repeat-like"/>
    <property type="match status" value="1"/>
</dbReference>
<keyword evidence="7" id="KW-1185">Reference proteome</keyword>
<evidence type="ECO:0000256" key="2">
    <source>
        <dbReference type="PROSITE-ProRule" id="PRU00330"/>
    </source>
</evidence>
<protein>
    <recommendedName>
        <fullName evidence="5">Cullin family profile domain-containing protein</fullName>
    </recommendedName>
</protein>
<dbReference type="SUPFAM" id="SSF75632">
    <property type="entry name" value="Cullin homology domain"/>
    <property type="match status" value="1"/>
</dbReference>
<dbReference type="InterPro" id="IPR016158">
    <property type="entry name" value="Cullin_homology"/>
</dbReference>
<dbReference type="InterPro" id="IPR016159">
    <property type="entry name" value="Cullin_repeat-like_dom_sf"/>
</dbReference>
<dbReference type="STRING" id="857967.G0R1T6"/>
<dbReference type="InterPro" id="IPR001373">
    <property type="entry name" value="Cullin_N"/>
</dbReference>